<evidence type="ECO:0000313" key="1">
    <source>
        <dbReference type="EnsemblPlants" id="PGSC0003DMT400094759"/>
    </source>
</evidence>
<evidence type="ECO:0000313" key="2">
    <source>
        <dbReference type="Proteomes" id="UP000011115"/>
    </source>
</evidence>
<dbReference type="Gramene" id="PGSC0003DMT400094759">
    <property type="protein sequence ID" value="PGSC0003DMT400094759"/>
    <property type="gene ID" value="PGSC0003DMG400044330"/>
</dbReference>
<proteinExistence type="predicted"/>
<keyword evidence="2" id="KW-1185">Reference proteome</keyword>
<dbReference type="HOGENOM" id="CLU_2403816_0_0_1"/>
<protein>
    <submittedName>
        <fullName evidence="1">Uncharacterized protein</fullName>
    </submittedName>
</protein>
<reference evidence="1" key="2">
    <citation type="submission" date="2015-06" db="UniProtKB">
        <authorList>
            <consortium name="EnsemblPlants"/>
        </authorList>
    </citation>
    <scope>IDENTIFICATION</scope>
    <source>
        <strain evidence="1">DM1-3 516 R44</strain>
    </source>
</reference>
<dbReference type="Proteomes" id="UP000011115">
    <property type="component" value="Unassembled WGS sequence"/>
</dbReference>
<organism evidence="1 2">
    <name type="scientific">Solanum tuberosum</name>
    <name type="common">Potato</name>
    <dbReference type="NCBI Taxonomy" id="4113"/>
    <lineage>
        <taxon>Eukaryota</taxon>
        <taxon>Viridiplantae</taxon>
        <taxon>Streptophyta</taxon>
        <taxon>Embryophyta</taxon>
        <taxon>Tracheophyta</taxon>
        <taxon>Spermatophyta</taxon>
        <taxon>Magnoliopsida</taxon>
        <taxon>eudicotyledons</taxon>
        <taxon>Gunneridae</taxon>
        <taxon>Pentapetalae</taxon>
        <taxon>asterids</taxon>
        <taxon>lamiids</taxon>
        <taxon>Solanales</taxon>
        <taxon>Solanaceae</taxon>
        <taxon>Solanoideae</taxon>
        <taxon>Solaneae</taxon>
        <taxon>Solanum</taxon>
    </lineage>
</organism>
<dbReference type="AlphaFoldDB" id="M1DUU0"/>
<dbReference type="InParanoid" id="M1DUU0"/>
<name>M1DUU0_SOLTU</name>
<reference evidence="2" key="1">
    <citation type="journal article" date="2011" name="Nature">
        <title>Genome sequence and analysis of the tuber crop potato.</title>
        <authorList>
            <consortium name="The Potato Genome Sequencing Consortium"/>
        </authorList>
    </citation>
    <scope>NUCLEOTIDE SEQUENCE [LARGE SCALE GENOMIC DNA]</scope>
    <source>
        <strain evidence="2">cv. DM1-3 516 R44</strain>
    </source>
</reference>
<sequence length="108" mass="12216">MSCSNGDQMDHSPLRMMILRDNILSFRQIEDNMLLDCFYKGLGPKNRGVADQMSLGGFTRLPYAIATQLLDHMAKTNKETEKDQILATLLTQLDLVAKKIMELEAPDK</sequence>
<dbReference type="EnsemblPlants" id="PGSC0003DMT400094759">
    <property type="protein sequence ID" value="PGSC0003DMT400094759"/>
    <property type="gene ID" value="PGSC0003DMG400044330"/>
</dbReference>
<dbReference type="PaxDb" id="4113-PGSC0003DMT400094759"/>
<accession>M1DUU0</accession>